<dbReference type="PANTHER" id="PTHR33887:SF4">
    <property type="entry name" value="AB2-183"/>
    <property type="match status" value="1"/>
</dbReference>
<name>A0AAV3A5L8_PYXAD</name>
<gene>
    <name evidence="1" type="ORF">GDO54_018348</name>
</gene>
<organism evidence="1 2">
    <name type="scientific">Pyxicephalus adspersus</name>
    <name type="common">African bullfrog</name>
    <dbReference type="NCBI Taxonomy" id="30357"/>
    <lineage>
        <taxon>Eukaryota</taxon>
        <taxon>Metazoa</taxon>
        <taxon>Chordata</taxon>
        <taxon>Craniata</taxon>
        <taxon>Vertebrata</taxon>
        <taxon>Euteleostomi</taxon>
        <taxon>Amphibia</taxon>
        <taxon>Batrachia</taxon>
        <taxon>Anura</taxon>
        <taxon>Neobatrachia</taxon>
        <taxon>Ranoidea</taxon>
        <taxon>Pyxicephalidae</taxon>
        <taxon>Pyxicephalinae</taxon>
        <taxon>Pyxicephalus</taxon>
    </lineage>
</organism>
<accession>A0AAV3A5L8</accession>
<dbReference type="Pfam" id="PF15874">
    <property type="entry name" value="Il2rg"/>
    <property type="match status" value="1"/>
</dbReference>
<proteinExistence type="predicted"/>
<dbReference type="PANTHER" id="PTHR33887">
    <property type="entry name" value="PB1 DOMAIN-CONTAINING PROTEIN"/>
    <property type="match status" value="1"/>
</dbReference>
<comment type="caution">
    <text evidence="1">The sequence shown here is derived from an EMBL/GenBank/DDBJ whole genome shotgun (WGS) entry which is preliminary data.</text>
</comment>
<dbReference type="AlphaFoldDB" id="A0AAV3A5L8"/>
<dbReference type="Proteomes" id="UP001181693">
    <property type="component" value="Unassembled WGS sequence"/>
</dbReference>
<dbReference type="EMBL" id="DYDO01000007">
    <property type="protein sequence ID" value="DBA21747.1"/>
    <property type="molecule type" value="Genomic_DNA"/>
</dbReference>
<keyword evidence="2" id="KW-1185">Reference proteome</keyword>
<evidence type="ECO:0000313" key="2">
    <source>
        <dbReference type="Proteomes" id="UP001181693"/>
    </source>
</evidence>
<evidence type="ECO:0000313" key="1">
    <source>
        <dbReference type="EMBL" id="DBA21747.1"/>
    </source>
</evidence>
<sequence>MFICIIHGDNQQFVVNVQCRVIPLLHHIRKMLHLPDTATIDLCDRNGNLKLMFLVRNYDESAEKFVTPREAYYVCKVDKQEPGSKSENVYRQITILLSSPTPEITDVLKAQRKLIEKRHHKLLRAHKAKLSAARD</sequence>
<dbReference type="InterPro" id="IPR039471">
    <property type="entry name" value="CXorf65-like"/>
</dbReference>
<protein>
    <submittedName>
        <fullName evidence="1">Uncharacterized protein</fullName>
    </submittedName>
</protein>
<reference evidence="1" key="1">
    <citation type="thesis" date="2020" institute="ProQuest LLC" country="789 East Eisenhower Parkway, Ann Arbor, MI, USA">
        <title>Comparative Genomics and Chromosome Evolution.</title>
        <authorList>
            <person name="Mudd A.B."/>
        </authorList>
    </citation>
    <scope>NUCLEOTIDE SEQUENCE</scope>
    <source>
        <strain evidence="1">1538</strain>
        <tissue evidence="1">Blood</tissue>
    </source>
</reference>